<accession>A0A4Z2G5E4</accession>
<dbReference type="EMBL" id="SRLO01000683">
    <property type="protein sequence ID" value="TNN48749.1"/>
    <property type="molecule type" value="Genomic_DNA"/>
</dbReference>
<evidence type="ECO:0000313" key="2">
    <source>
        <dbReference type="EMBL" id="TNN48749.1"/>
    </source>
</evidence>
<keyword evidence="3" id="KW-1185">Reference proteome</keyword>
<proteinExistence type="predicted"/>
<comment type="caution">
    <text evidence="2">The sequence shown here is derived from an EMBL/GenBank/DDBJ whole genome shotgun (WGS) entry which is preliminary data.</text>
</comment>
<evidence type="ECO:0000313" key="3">
    <source>
        <dbReference type="Proteomes" id="UP000314294"/>
    </source>
</evidence>
<evidence type="ECO:0000256" key="1">
    <source>
        <dbReference type="SAM" id="MobiDB-lite"/>
    </source>
</evidence>
<feature type="region of interest" description="Disordered" evidence="1">
    <location>
        <begin position="29"/>
        <end position="52"/>
    </location>
</feature>
<dbReference type="AlphaFoldDB" id="A0A4Z2G5E4"/>
<dbReference type="Proteomes" id="UP000314294">
    <property type="component" value="Unassembled WGS sequence"/>
</dbReference>
<protein>
    <submittedName>
        <fullName evidence="2">Uncharacterized protein</fullName>
    </submittedName>
</protein>
<organism evidence="2 3">
    <name type="scientific">Liparis tanakae</name>
    <name type="common">Tanaka's snailfish</name>
    <dbReference type="NCBI Taxonomy" id="230148"/>
    <lineage>
        <taxon>Eukaryota</taxon>
        <taxon>Metazoa</taxon>
        <taxon>Chordata</taxon>
        <taxon>Craniata</taxon>
        <taxon>Vertebrata</taxon>
        <taxon>Euteleostomi</taxon>
        <taxon>Actinopterygii</taxon>
        <taxon>Neopterygii</taxon>
        <taxon>Teleostei</taxon>
        <taxon>Neoteleostei</taxon>
        <taxon>Acanthomorphata</taxon>
        <taxon>Eupercaria</taxon>
        <taxon>Perciformes</taxon>
        <taxon>Cottioidei</taxon>
        <taxon>Cottales</taxon>
        <taxon>Liparidae</taxon>
        <taxon>Liparis</taxon>
    </lineage>
</organism>
<sequence length="161" mass="17625">MLSRTSLASLERLAMTSLSRMAVCMRRTDNDRLRDGHRKREEGDLVSGGHREVTGSPRRHYLVFWVLGHAGPSIHAVPGARGGRVLTADGPAGGIHSGSLTISTTSTAASMRRWYRKVPPSGRMLTLCCRSRKGRSISMPPSWTIHHTSMLPSVKRSPLDG</sequence>
<name>A0A4Z2G5E4_9TELE</name>
<reference evidence="2 3" key="1">
    <citation type="submission" date="2019-03" db="EMBL/GenBank/DDBJ databases">
        <title>First draft genome of Liparis tanakae, snailfish: a comprehensive survey of snailfish specific genes.</title>
        <authorList>
            <person name="Kim W."/>
            <person name="Song I."/>
            <person name="Jeong J.-H."/>
            <person name="Kim D."/>
            <person name="Kim S."/>
            <person name="Ryu S."/>
            <person name="Song J.Y."/>
            <person name="Lee S.K."/>
        </authorList>
    </citation>
    <scope>NUCLEOTIDE SEQUENCE [LARGE SCALE GENOMIC DNA]</scope>
    <source>
        <tissue evidence="2">Muscle</tissue>
    </source>
</reference>
<gene>
    <name evidence="2" type="ORF">EYF80_041053</name>
</gene>